<gene>
    <name evidence="3" type="ORF">EHS24_003122</name>
</gene>
<evidence type="ECO:0000256" key="1">
    <source>
        <dbReference type="SAM" id="MobiDB-lite"/>
    </source>
</evidence>
<keyword evidence="4" id="KW-1185">Reference proteome</keyword>
<accession>A0A427XFF8</accession>
<dbReference type="EMBL" id="RSCE01000015">
    <property type="protein sequence ID" value="RSH77562.1"/>
    <property type="molecule type" value="Genomic_DNA"/>
</dbReference>
<dbReference type="AlphaFoldDB" id="A0A427XFF8"/>
<feature type="compositionally biased region" description="Basic and acidic residues" evidence="1">
    <location>
        <begin position="1"/>
        <end position="16"/>
    </location>
</feature>
<dbReference type="InterPro" id="IPR007513">
    <property type="entry name" value="SERF-like_N"/>
</dbReference>
<comment type="caution">
    <text evidence="3">The sequence shown here is derived from an EMBL/GenBank/DDBJ whole genome shotgun (WGS) entry which is preliminary data.</text>
</comment>
<protein>
    <recommendedName>
        <fullName evidence="2">Small EDRK-rich factor-like N-terminal domain-containing protein</fullName>
    </recommendedName>
</protein>
<proteinExistence type="predicted"/>
<sequence>MTRGDQRERDRQKNLDKLAAAGKKQTGNPQQRREADAKALQEKIAAKKAAAEGGGDASAKGKKK</sequence>
<name>A0A427XFF8_9TREE</name>
<feature type="region of interest" description="Disordered" evidence="1">
    <location>
        <begin position="1"/>
        <end position="64"/>
    </location>
</feature>
<feature type="compositionally biased region" description="Basic and acidic residues" evidence="1">
    <location>
        <begin position="31"/>
        <end position="45"/>
    </location>
</feature>
<dbReference type="Pfam" id="PF04419">
    <property type="entry name" value="SERF-like_N"/>
    <property type="match status" value="1"/>
</dbReference>
<dbReference type="Proteomes" id="UP000279236">
    <property type="component" value="Unassembled WGS sequence"/>
</dbReference>
<reference evidence="3 4" key="1">
    <citation type="submission" date="2018-11" db="EMBL/GenBank/DDBJ databases">
        <title>Genome sequence of Apiotrichum porosum DSM 27194.</title>
        <authorList>
            <person name="Aliyu H."/>
            <person name="Gorte O."/>
            <person name="Ochsenreither K."/>
        </authorList>
    </citation>
    <scope>NUCLEOTIDE SEQUENCE [LARGE SCALE GENOMIC DNA]</scope>
    <source>
        <strain evidence="3 4">DSM 27194</strain>
    </source>
</reference>
<dbReference type="GeneID" id="39587665"/>
<organism evidence="3 4">
    <name type="scientific">Apiotrichum porosum</name>
    <dbReference type="NCBI Taxonomy" id="105984"/>
    <lineage>
        <taxon>Eukaryota</taxon>
        <taxon>Fungi</taxon>
        <taxon>Dikarya</taxon>
        <taxon>Basidiomycota</taxon>
        <taxon>Agaricomycotina</taxon>
        <taxon>Tremellomycetes</taxon>
        <taxon>Trichosporonales</taxon>
        <taxon>Trichosporonaceae</taxon>
        <taxon>Apiotrichum</taxon>
    </lineage>
</organism>
<dbReference type="RefSeq" id="XP_028472709.1">
    <property type="nucleotide sequence ID" value="XM_028618821.1"/>
</dbReference>
<evidence type="ECO:0000313" key="3">
    <source>
        <dbReference type="EMBL" id="RSH77562.1"/>
    </source>
</evidence>
<evidence type="ECO:0000313" key="4">
    <source>
        <dbReference type="Proteomes" id="UP000279236"/>
    </source>
</evidence>
<dbReference type="OrthoDB" id="18018at2759"/>
<feature type="domain" description="Small EDRK-rich factor-like N-terminal" evidence="2">
    <location>
        <begin position="1"/>
        <end position="33"/>
    </location>
</feature>
<dbReference type="STRING" id="105984.A0A427XFF8"/>
<evidence type="ECO:0000259" key="2">
    <source>
        <dbReference type="Pfam" id="PF04419"/>
    </source>
</evidence>